<gene>
    <name evidence="1" type="ORF">NEE14_002635</name>
</gene>
<organism evidence="1 2">
    <name type="scientific">Parabacteroides absconsus</name>
    <dbReference type="NCBI Taxonomy" id="2951805"/>
    <lineage>
        <taxon>Bacteria</taxon>
        <taxon>Pseudomonadati</taxon>
        <taxon>Bacteroidota</taxon>
        <taxon>Bacteroidia</taxon>
        <taxon>Bacteroidales</taxon>
        <taxon>Tannerellaceae</taxon>
        <taxon>Parabacteroides</taxon>
    </lineage>
</organism>
<accession>A0ABZ2ILM4</accession>
<dbReference type="RefSeq" id="WP_251968294.1">
    <property type="nucleotide sequence ID" value="NZ_CP146284.1"/>
</dbReference>
<evidence type="ECO:0000313" key="1">
    <source>
        <dbReference type="EMBL" id="WWV66907.1"/>
    </source>
</evidence>
<sequence length="263" mass="30646">MNKRKKKNIISLSCEDSNQAFMTSLKIVQEVMNVPMCALTSLLRVNGFNDNEDPSSLCIDEKRLKVFVKAYIRKMRSYFLSSLRNISSLSLKERYDFNHFVKLFRKKGDVRSTSCSWSDIDEIKIEQVFRSTIKKKTQTGILSLHDNFNDLLEHVCLACDKPKNDKLKNSLYNLLEKVSPIDKLVYNADDILKTFTSRFSEEENLLLEITHSDYYVAKITCTVNRNNTVDFIEKILRSARYYIYSSNSDDDHNNIRFYALGGY</sequence>
<name>A0ABZ2ILM4_9BACT</name>
<reference evidence="1 2" key="1">
    <citation type="submission" date="2024-02" db="EMBL/GenBank/DDBJ databases">
        <title>Whole genome sequencing of Parabacteroides sp. AD58.</title>
        <authorList>
            <person name="Chaplin A.V."/>
            <person name="Pikina A.P."/>
            <person name="Sokolova S.R."/>
            <person name="Korostin D.O."/>
            <person name="Efimov B.A."/>
        </authorList>
    </citation>
    <scope>NUCLEOTIDE SEQUENCE [LARGE SCALE GENOMIC DNA]</scope>
    <source>
        <strain evidence="1 2">AD58</strain>
    </source>
</reference>
<evidence type="ECO:0000313" key="2">
    <source>
        <dbReference type="Proteomes" id="UP001320603"/>
    </source>
</evidence>
<dbReference type="Proteomes" id="UP001320603">
    <property type="component" value="Chromosome"/>
</dbReference>
<proteinExistence type="predicted"/>
<keyword evidence="2" id="KW-1185">Reference proteome</keyword>
<protein>
    <submittedName>
        <fullName evidence="1">Uncharacterized protein</fullName>
    </submittedName>
</protein>
<dbReference type="EMBL" id="CP146284">
    <property type="protein sequence ID" value="WWV66907.1"/>
    <property type="molecule type" value="Genomic_DNA"/>
</dbReference>